<evidence type="ECO:0000256" key="2">
    <source>
        <dbReference type="ARBA" id="ARBA00008072"/>
    </source>
</evidence>
<accession>A0A124E360</accession>
<evidence type="ECO:0000256" key="5">
    <source>
        <dbReference type="ARBA" id="ARBA00023002"/>
    </source>
</evidence>
<dbReference type="RefSeq" id="WP_062659690.1">
    <property type="nucleotide sequence ID" value="NZ_BCSY01000129.1"/>
</dbReference>
<evidence type="ECO:0000256" key="3">
    <source>
        <dbReference type="ARBA" id="ARBA00022723"/>
    </source>
</evidence>
<keyword evidence="3" id="KW-0479">Metal-binding</keyword>
<protein>
    <submittedName>
        <fullName evidence="8">Threonine dehydrogenase</fullName>
    </submittedName>
</protein>
<gene>
    <name evidence="8" type="ORF">RMCC_5920</name>
</gene>
<dbReference type="AlphaFoldDB" id="A0A124E360"/>
<comment type="caution">
    <text evidence="8">The sequence shown here is derived from an EMBL/GenBank/DDBJ whole genome shotgun (WGS) entry which is preliminary data.</text>
</comment>
<evidence type="ECO:0000259" key="7">
    <source>
        <dbReference type="Pfam" id="PF08240"/>
    </source>
</evidence>
<dbReference type="Proteomes" id="UP000069443">
    <property type="component" value="Unassembled WGS sequence"/>
</dbReference>
<dbReference type="Gene3D" id="3.40.50.720">
    <property type="entry name" value="NAD(P)-binding Rossmann-like Domain"/>
    <property type="match status" value="1"/>
</dbReference>
<dbReference type="PANTHER" id="PTHR43161">
    <property type="entry name" value="SORBITOL DEHYDROGENASE"/>
    <property type="match status" value="1"/>
</dbReference>
<evidence type="ECO:0000313" key="8">
    <source>
        <dbReference type="EMBL" id="GAS98955.1"/>
    </source>
</evidence>
<dbReference type="SUPFAM" id="SSF50129">
    <property type="entry name" value="GroES-like"/>
    <property type="match status" value="1"/>
</dbReference>
<feature type="domain" description="Alcohol dehydrogenase-like C-terminal" evidence="6">
    <location>
        <begin position="176"/>
        <end position="296"/>
    </location>
</feature>
<keyword evidence="9" id="KW-1185">Reference proteome</keyword>
<reference evidence="9" key="1">
    <citation type="journal article" date="2016" name="Genome Announc.">
        <title>Draft Genome Sequences of Five Rapidly Growing Mycobacterium Species, M. thermoresistibile, M. fortuitum subsp. acetamidolyticum, M. canariasense, M. brisbanense, and M. novocastrense.</title>
        <authorList>
            <person name="Katahira K."/>
            <person name="Ogura Y."/>
            <person name="Gotoh Y."/>
            <person name="Hayashi T."/>
        </authorList>
    </citation>
    <scope>NUCLEOTIDE SEQUENCE [LARGE SCALE GENOMIC DNA]</scope>
    <source>
        <strain evidence="9">JCM15298</strain>
    </source>
</reference>
<dbReference type="Pfam" id="PF08240">
    <property type="entry name" value="ADH_N"/>
    <property type="match status" value="1"/>
</dbReference>
<evidence type="ECO:0000256" key="1">
    <source>
        <dbReference type="ARBA" id="ARBA00001947"/>
    </source>
</evidence>
<feature type="domain" description="Alcohol dehydrogenase-like N-terminal" evidence="7">
    <location>
        <begin position="24"/>
        <end position="137"/>
    </location>
</feature>
<dbReference type="InterPro" id="IPR013154">
    <property type="entry name" value="ADH-like_N"/>
</dbReference>
<dbReference type="PANTHER" id="PTHR43161:SF9">
    <property type="entry name" value="SORBITOL DEHYDROGENASE"/>
    <property type="match status" value="1"/>
</dbReference>
<evidence type="ECO:0000256" key="4">
    <source>
        <dbReference type="ARBA" id="ARBA00022833"/>
    </source>
</evidence>
<dbReference type="Pfam" id="PF00107">
    <property type="entry name" value="ADH_zinc_N"/>
    <property type="match status" value="1"/>
</dbReference>
<dbReference type="GO" id="GO:0016491">
    <property type="term" value="F:oxidoreductase activity"/>
    <property type="evidence" value="ECO:0007669"/>
    <property type="project" value="UniProtKB-KW"/>
</dbReference>
<dbReference type="InterPro" id="IPR011032">
    <property type="entry name" value="GroES-like_sf"/>
</dbReference>
<dbReference type="InterPro" id="IPR036291">
    <property type="entry name" value="NAD(P)-bd_dom_sf"/>
</dbReference>
<dbReference type="STRING" id="228230.RMCC_5920"/>
<dbReference type="GO" id="GO:0046872">
    <property type="term" value="F:metal ion binding"/>
    <property type="evidence" value="ECO:0007669"/>
    <property type="project" value="UniProtKB-KW"/>
</dbReference>
<proteinExistence type="inferred from homology"/>
<name>A0A124E360_MYCCR</name>
<reference evidence="9" key="2">
    <citation type="submission" date="2016-02" db="EMBL/GenBank/DDBJ databases">
        <title>Draft genome sequence of five rapidly growing Mycobacterium species.</title>
        <authorList>
            <person name="Katahira K."/>
            <person name="Gotou Y."/>
            <person name="Iida K."/>
            <person name="Ogura Y."/>
            <person name="Hayashi T."/>
        </authorList>
    </citation>
    <scope>NUCLEOTIDE SEQUENCE [LARGE SCALE GENOMIC DNA]</scope>
    <source>
        <strain evidence="9">JCM15298</strain>
    </source>
</reference>
<dbReference type="EMBL" id="BCSY01000129">
    <property type="protein sequence ID" value="GAS98955.1"/>
    <property type="molecule type" value="Genomic_DNA"/>
</dbReference>
<comment type="similarity">
    <text evidence="2">Belongs to the zinc-containing alcohol dehydrogenase family.</text>
</comment>
<evidence type="ECO:0000313" key="9">
    <source>
        <dbReference type="Proteomes" id="UP000069443"/>
    </source>
</evidence>
<dbReference type="Gene3D" id="3.90.180.10">
    <property type="entry name" value="Medium-chain alcohol dehydrogenases, catalytic domain"/>
    <property type="match status" value="1"/>
</dbReference>
<dbReference type="OrthoDB" id="9797931at2"/>
<evidence type="ECO:0000259" key="6">
    <source>
        <dbReference type="Pfam" id="PF00107"/>
    </source>
</evidence>
<keyword evidence="4" id="KW-0862">Zinc</keyword>
<organism evidence="8 9">
    <name type="scientific">Mycolicibacterium canariasense</name>
    <name type="common">Mycobacterium canariasense</name>
    <dbReference type="NCBI Taxonomy" id="228230"/>
    <lineage>
        <taxon>Bacteria</taxon>
        <taxon>Bacillati</taxon>
        <taxon>Actinomycetota</taxon>
        <taxon>Actinomycetes</taxon>
        <taxon>Mycobacteriales</taxon>
        <taxon>Mycobacteriaceae</taxon>
        <taxon>Mycolicibacterium</taxon>
    </lineage>
</organism>
<keyword evidence="5" id="KW-0560">Oxidoreductase</keyword>
<dbReference type="SUPFAM" id="SSF51735">
    <property type="entry name" value="NAD(P)-binding Rossmann-fold domains"/>
    <property type="match status" value="1"/>
</dbReference>
<comment type="cofactor">
    <cofactor evidence="1">
        <name>Zn(2+)</name>
        <dbReference type="ChEBI" id="CHEBI:29105"/>
    </cofactor>
</comment>
<dbReference type="InterPro" id="IPR013149">
    <property type="entry name" value="ADH-like_C"/>
</dbReference>
<sequence>MKALAIHGKEDIRWEDRSEPVPAAGQVRLRVSYVGICGSDLHYYFHGANGENVVREPFTPGHELSAVVDLDPSGRHPAGTPVTVHPARYGQPVPGLADRPHLHPGGDYLGSAATFPHRQGGAAELLVVEDHMLRTLPAGLPLRRAALAEPLAVALHAVALAGNLSGRRVLVIGAGPIGLLAVAAARHAGATEIGVSDLRPEPLARARALGAVDTVLVGRDGIADESYDVVFECSGVGVSLTQAVRAARRAGIVVQVGTLPNTEIAVNLAPMLGKELTLVGAFRFADEIDEAVAILAADDHLDAVISHAVPASQAVDAFTLARDASASAKVLLQF</sequence>